<evidence type="ECO:0000256" key="3">
    <source>
        <dbReference type="ARBA" id="ARBA00022692"/>
    </source>
</evidence>
<keyword evidence="3 7" id="KW-0812">Transmembrane</keyword>
<evidence type="ECO:0000256" key="7">
    <source>
        <dbReference type="SAM" id="Phobius"/>
    </source>
</evidence>
<keyword evidence="5 7" id="KW-0472">Membrane</keyword>
<feature type="transmembrane region" description="Helical" evidence="7">
    <location>
        <begin position="371"/>
        <end position="390"/>
    </location>
</feature>
<comment type="similarity">
    <text evidence="2">Belongs to the PA-phosphatase related phosphoesterase family.</text>
</comment>
<dbReference type="SMART" id="SM00014">
    <property type="entry name" value="acidPPc"/>
    <property type="match status" value="1"/>
</dbReference>
<dbReference type="InterPro" id="IPR036938">
    <property type="entry name" value="PAP2/HPO_sf"/>
</dbReference>
<protein>
    <recommendedName>
        <fullName evidence="8">Phosphatidic acid phosphatase type 2/haloperoxidase domain-containing protein</fullName>
    </recommendedName>
</protein>
<dbReference type="CDD" id="cd03384">
    <property type="entry name" value="PAP2_wunen"/>
    <property type="match status" value="1"/>
</dbReference>
<feature type="region of interest" description="Disordered" evidence="6">
    <location>
        <begin position="90"/>
        <end position="112"/>
    </location>
</feature>
<evidence type="ECO:0000256" key="2">
    <source>
        <dbReference type="ARBA" id="ARBA00008816"/>
    </source>
</evidence>
<evidence type="ECO:0000256" key="6">
    <source>
        <dbReference type="SAM" id="MobiDB-lite"/>
    </source>
</evidence>
<keyword evidence="10" id="KW-1185">Reference proteome</keyword>
<feature type="transmembrane region" description="Helical" evidence="7">
    <location>
        <begin position="129"/>
        <end position="153"/>
    </location>
</feature>
<dbReference type="SUPFAM" id="SSF48317">
    <property type="entry name" value="Acid phosphatase/Vanadium-dependent haloperoxidase"/>
    <property type="match status" value="1"/>
</dbReference>
<evidence type="ECO:0000256" key="1">
    <source>
        <dbReference type="ARBA" id="ARBA00004141"/>
    </source>
</evidence>
<dbReference type="GO" id="GO:0046839">
    <property type="term" value="P:phospholipid dephosphorylation"/>
    <property type="evidence" value="ECO:0007669"/>
    <property type="project" value="TreeGrafter"/>
</dbReference>
<dbReference type="PANTHER" id="PTHR10165">
    <property type="entry name" value="LIPID PHOSPHATE PHOSPHATASE"/>
    <property type="match status" value="1"/>
</dbReference>
<dbReference type="InterPro" id="IPR043216">
    <property type="entry name" value="PAP-like"/>
</dbReference>
<evidence type="ECO:0000313" key="9">
    <source>
        <dbReference type="EnsemblMetazoa" id="SCAU005309-PA"/>
    </source>
</evidence>
<feature type="compositionally biased region" description="Basic and acidic residues" evidence="6">
    <location>
        <begin position="12"/>
        <end position="24"/>
    </location>
</feature>
<feature type="transmembrane region" description="Helical" evidence="7">
    <location>
        <begin position="180"/>
        <end position="200"/>
    </location>
</feature>
<evidence type="ECO:0000256" key="5">
    <source>
        <dbReference type="ARBA" id="ARBA00023136"/>
    </source>
</evidence>
<gene>
    <name evidence="9" type="primary">106080698</name>
</gene>
<name>A0A1I8P6U3_STOCA</name>
<dbReference type="PANTHER" id="PTHR10165:SF197">
    <property type="entry name" value="FI04477P-RELATED"/>
    <property type="match status" value="1"/>
</dbReference>
<feature type="transmembrane region" description="Helical" evidence="7">
    <location>
        <begin position="309"/>
        <end position="329"/>
    </location>
</feature>
<comment type="subcellular location">
    <subcellularLocation>
        <location evidence="1">Membrane</location>
        <topology evidence="1">Multi-pass membrane protein</topology>
    </subcellularLocation>
</comment>
<dbReference type="AlphaFoldDB" id="A0A1I8P6U3"/>
<dbReference type="GO" id="GO:0006644">
    <property type="term" value="P:phospholipid metabolic process"/>
    <property type="evidence" value="ECO:0007669"/>
    <property type="project" value="InterPro"/>
</dbReference>
<proteinExistence type="inferred from homology"/>
<feature type="compositionally biased region" description="Polar residues" evidence="6">
    <location>
        <begin position="1"/>
        <end position="11"/>
    </location>
</feature>
<dbReference type="GO" id="GO:0005886">
    <property type="term" value="C:plasma membrane"/>
    <property type="evidence" value="ECO:0007669"/>
    <property type="project" value="TreeGrafter"/>
</dbReference>
<dbReference type="VEuPathDB" id="VectorBase:SCAU005309"/>
<evidence type="ECO:0000256" key="4">
    <source>
        <dbReference type="ARBA" id="ARBA00022989"/>
    </source>
</evidence>
<dbReference type="OrthoDB" id="8907274at2759"/>
<dbReference type="STRING" id="35570.A0A1I8P6U3"/>
<feature type="region of interest" description="Disordered" evidence="6">
    <location>
        <begin position="1"/>
        <end position="31"/>
    </location>
</feature>
<feature type="transmembrane region" description="Helical" evidence="7">
    <location>
        <begin position="341"/>
        <end position="359"/>
    </location>
</feature>
<evidence type="ECO:0000313" key="10">
    <source>
        <dbReference type="Proteomes" id="UP000095300"/>
    </source>
</evidence>
<reference evidence="9" key="1">
    <citation type="submission" date="2020-05" db="UniProtKB">
        <authorList>
            <consortium name="EnsemblMetazoa"/>
        </authorList>
    </citation>
    <scope>IDENTIFICATION</scope>
    <source>
        <strain evidence="9">USDA</strain>
    </source>
</reference>
<organism evidence="9 10">
    <name type="scientific">Stomoxys calcitrans</name>
    <name type="common">Stable fly</name>
    <name type="synonym">Conops calcitrans</name>
    <dbReference type="NCBI Taxonomy" id="35570"/>
    <lineage>
        <taxon>Eukaryota</taxon>
        <taxon>Metazoa</taxon>
        <taxon>Ecdysozoa</taxon>
        <taxon>Arthropoda</taxon>
        <taxon>Hexapoda</taxon>
        <taxon>Insecta</taxon>
        <taxon>Pterygota</taxon>
        <taxon>Neoptera</taxon>
        <taxon>Endopterygota</taxon>
        <taxon>Diptera</taxon>
        <taxon>Brachycera</taxon>
        <taxon>Muscomorpha</taxon>
        <taxon>Muscoidea</taxon>
        <taxon>Muscidae</taxon>
        <taxon>Stomoxys</taxon>
    </lineage>
</organism>
<dbReference type="GO" id="GO:0008195">
    <property type="term" value="F:phosphatidate phosphatase activity"/>
    <property type="evidence" value="ECO:0007669"/>
    <property type="project" value="TreeGrafter"/>
</dbReference>
<sequence>MSNDSSASETTPLRRPEESYHQLPEDSLSASVTTDLLTSSRNGLSVSVASQHNNSATPTTQLPSDYFQSARSNTVAVANHNNNHIEVRLSQNNRPQHNSGRNRLNPTQANGSSETPVYLIKMDTTNKRILCRVGLDVLILICVLFPILCFFLWGESYKRGFFCDDESLMHPYKDSTINNFWLYMIGLVLPVIVILIVEIIQARHHERVTNGNSTGKRYVFMDYEIPDWLLQAYKKIGVFGFGAAACQLTVDIAKYSVGRLRPHFLEVCNPIMPGNTTCLDSVNMGRYIEDFQCRGGVGVTKRMLKEISLSFPSGHSSFTFYGMVYLAIYLQCRMTWSGSKLLRHLLQFGFVMLAWYTALSRVSDYKHHWSDVLGGSLIGALAATIVAKFISDLFPAKSAKSYILPTCTRDVTPQTTITTTNGN</sequence>
<feature type="domain" description="Phosphatidic acid phosphatase type 2/haloperoxidase" evidence="8">
    <location>
        <begin position="236"/>
        <end position="387"/>
    </location>
</feature>
<accession>A0A1I8P6U3</accession>
<evidence type="ECO:0000259" key="8">
    <source>
        <dbReference type="SMART" id="SM00014"/>
    </source>
</evidence>
<dbReference type="Gene3D" id="1.20.144.10">
    <property type="entry name" value="Phosphatidic acid phosphatase type 2/haloperoxidase"/>
    <property type="match status" value="1"/>
</dbReference>
<dbReference type="EnsemblMetazoa" id="SCAU005309-RA">
    <property type="protein sequence ID" value="SCAU005309-PA"/>
    <property type="gene ID" value="SCAU005309"/>
</dbReference>
<keyword evidence="4 7" id="KW-1133">Transmembrane helix</keyword>
<dbReference type="GO" id="GO:0007165">
    <property type="term" value="P:signal transduction"/>
    <property type="evidence" value="ECO:0007669"/>
    <property type="project" value="TreeGrafter"/>
</dbReference>
<dbReference type="InterPro" id="IPR000326">
    <property type="entry name" value="PAP2/HPO"/>
</dbReference>
<dbReference type="Pfam" id="PF01569">
    <property type="entry name" value="PAP2"/>
    <property type="match status" value="1"/>
</dbReference>
<dbReference type="Proteomes" id="UP000095300">
    <property type="component" value="Unassembled WGS sequence"/>
</dbReference>